<accession>A0A1R1Q9X8</accession>
<dbReference type="AlphaFoldDB" id="A0A1R1RWJ2"/>
<evidence type="ECO:0000313" key="1">
    <source>
        <dbReference type="EMBL" id="OMH99584.1"/>
    </source>
</evidence>
<comment type="caution">
    <text evidence="1">The sequence shown here is derived from an EMBL/GenBank/DDBJ whole genome shotgun (WGS) entry which is preliminary data.</text>
</comment>
<keyword evidence="1" id="KW-0378">Hydrolase</keyword>
<dbReference type="OrthoDB" id="2706506at2"/>
<proteinExistence type="predicted"/>
<gene>
    <name evidence="1" type="ORF">BW143_20020</name>
</gene>
<evidence type="ECO:0000313" key="2">
    <source>
        <dbReference type="Proteomes" id="UP000187367"/>
    </source>
</evidence>
<keyword evidence="2" id="KW-1185">Reference proteome</keyword>
<dbReference type="Proteomes" id="UP000187367">
    <property type="component" value="Unassembled WGS sequence"/>
</dbReference>
<protein>
    <submittedName>
        <fullName evidence="1">Hydrolase</fullName>
    </submittedName>
</protein>
<organism evidence="1 2">
    <name type="scientific">Bacillus swezeyi</name>
    <dbReference type="NCBI Taxonomy" id="1925020"/>
    <lineage>
        <taxon>Bacteria</taxon>
        <taxon>Bacillati</taxon>
        <taxon>Bacillota</taxon>
        <taxon>Bacilli</taxon>
        <taxon>Bacillales</taxon>
        <taxon>Bacillaceae</taxon>
        <taxon>Bacillus</taxon>
    </lineage>
</organism>
<name>A0A1R1RWJ2_9BACI</name>
<reference evidence="1 2" key="1">
    <citation type="submission" date="2017-01" db="EMBL/GenBank/DDBJ databases">
        <title>Bacillus phylogenomics.</title>
        <authorList>
            <person name="Dunlap C."/>
        </authorList>
    </citation>
    <scope>NUCLEOTIDE SEQUENCE [LARGE SCALE GENOMIC DNA]</scope>
    <source>
        <strain evidence="1 2">NRRL B-41282</strain>
    </source>
</reference>
<dbReference type="EMBL" id="MTJL01000045">
    <property type="protein sequence ID" value="OMH99584.1"/>
    <property type="molecule type" value="Genomic_DNA"/>
</dbReference>
<accession>A0A1R1RWJ2</accession>
<dbReference type="GO" id="GO:0016787">
    <property type="term" value="F:hydrolase activity"/>
    <property type="evidence" value="ECO:0007669"/>
    <property type="project" value="UniProtKB-KW"/>
</dbReference>
<sequence length="107" mass="12606">MKKRTYYVSVQDGMISQSGDASPWEFEITASDEDVIILREYFDQMHSEDWSNFFRAHVPAVEYHYDSSNDKMDELRKDIYSMLYRLGNEETKSFISEHGLAEMNSVD</sequence>
<dbReference type="RefSeq" id="WP_076761354.1">
    <property type="nucleotide sequence ID" value="NZ_JARMDZ010000016.1"/>
</dbReference>